<organism evidence="3 4">
    <name type="scientific">Allacma fusca</name>
    <dbReference type="NCBI Taxonomy" id="39272"/>
    <lineage>
        <taxon>Eukaryota</taxon>
        <taxon>Metazoa</taxon>
        <taxon>Ecdysozoa</taxon>
        <taxon>Arthropoda</taxon>
        <taxon>Hexapoda</taxon>
        <taxon>Collembola</taxon>
        <taxon>Symphypleona</taxon>
        <taxon>Sminthuridae</taxon>
        <taxon>Allacma</taxon>
    </lineage>
</organism>
<dbReference type="AlphaFoldDB" id="A0A8J2LXC0"/>
<evidence type="ECO:0000313" key="3">
    <source>
        <dbReference type="EMBL" id="CAG7830330.1"/>
    </source>
</evidence>
<gene>
    <name evidence="3" type="ORF">AFUS01_LOCUS40141</name>
</gene>
<evidence type="ECO:0000256" key="2">
    <source>
        <dbReference type="SAM" id="SignalP"/>
    </source>
</evidence>
<keyword evidence="4" id="KW-1185">Reference proteome</keyword>
<feature type="transmembrane region" description="Helical" evidence="1">
    <location>
        <begin position="322"/>
        <end position="341"/>
    </location>
</feature>
<keyword evidence="1" id="KW-0812">Transmembrane</keyword>
<keyword evidence="2" id="KW-0732">Signal</keyword>
<keyword evidence="1" id="KW-0472">Membrane</keyword>
<comment type="caution">
    <text evidence="3">The sequence shown here is derived from an EMBL/GenBank/DDBJ whole genome shotgun (WGS) entry which is preliminary data.</text>
</comment>
<dbReference type="EMBL" id="CAJVCH010555396">
    <property type="protein sequence ID" value="CAG7830330.1"/>
    <property type="molecule type" value="Genomic_DNA"/>
</dbReference>
<feature type="chain" id="PRO_5035289670" evidence="2">
    <location>
        <begin position="19"/>
        <end position="379"/>
    </location>
</feature>
<protein>
    <submittedName>
        <fullName evidence="3">Uncharacterized protein</fullName>
    </submittedName>
</protein>
<evidence type="ECO:0000313" key="4">
    <source>
        <dbReference type="Proteomes" id="UP000708208"/>
    </source>
</evidence>
<sequence>MLVLEILYYLNIVYGLLAHANHCLSMRPMEKVNLQPIMDELQNCIVFIFQVGTTIDYSKIQVPFVLTVCPLEQLVLRYNSTIHHSLFESVTPVRPKIYHPGNNFKLTNLVCNATFITAGEFTRASKFKSSSDEKFVMNVVLKIRQDMFHAQIFVLFPEVETRKEKYSGYYACWFYDTCMIEFSCSCTGCLGSMRQVFNVVTNFGRKIKLGKNWITGQTRTPQFYLGSPLQRKKFSTLHQTLDFFLFEYLDSNFTLVQGSRRIRSVRLPSIDLKYRTAPPISPDIFGIEIVPVSYRSGFNFITSDAVTGKQVEISLYTNPLELPVWLSLLGAIILVAGVLSLEKLSFGLRKTFSNVTFDLFAALVEQEWKAGEINSDTFK</sequence>
<feature type="non-terminal residue" evidence="3">
    <location>
        <position position="1"/>
    </location>
</feature>
<accession>A0A8J2LXC0</accession>
<feature type="signal peptide" evidence="2">
    <location>
        <begin position="1"/>
        <end position="18"/>
    </location>
</feature>
<reference evidence="3" key="1">
    <citation type="submission" date="2021-06" db="EMBL/GenBank/DDBJ databases">
        <authorList>
            <person name="Hodson N. C."/>
            <person name="Mongue J. A."/>
            <person name="Jaron S. K."/>
        </authorList>
    </citation>
    <scope>NUCLEOTIDE SEQUENCE</scope>
</reference>
<dbReference type="Proteomes" id="UP000708208">
    <property type="component" value="Unassembled WGS sequence"/>
</dbReference>
<keyword evidence="1" id="KW-1133">Transmembrane helix</keyword>
<evidence type="ECO:0000256" key="1">
    <source>
        <dbReference type="SAM" id="Phobius"/>
    </source>
</evidence>
<proteinExistence type="predicted"/>
<name>A0A8J2LXC0_9HEXA</name>